<evidence type="ECO:0000256" key="7">
    <source>
        <dbReference type="ARBA" id="ARBA00023157"/>
    </source>
</evidence>
<proteinExistence type="inferred from homology"/>
<keyword evidence="5 10" id="KW-1133">Transmembrane helix</keyword>
<evidence type="ECO:0000256" key="5">
    <source>
        <dbReference type="ARBA" id="ARBA00022989"/>
    </source>
</evidence>
<dbReference type="InterPro" id="IPR000539">
    <property type="entry name" value="Frizzled/Smoothened_7TM"/>
</dbReference>
<evidence type="ECO:0000256" key="8">
    <source>
        <dbReference type="ARBA" id="ARBA00023170"/>
    </source>
</evidence>
<feature type="transmembrane region" description="Helical" evidence="10">
    <location>
        <begin position="379"/>
        <end position="398"/>
    </location>
</feature>
<evidence type="ECO:0000256" key="6">
    <source>
        <dbReference type="ARBA" id="ARBA00023136"/>
    </source>
</evidence>
<evidence type="ECO:0000256" key="4">
    <source>
        <dbReference type="ARBA" id="ARBA00022692"/>
    </source>
</evidence>
<organism evidence="14 15">
    <name type="scientific">Pristionchus entomophagus</name>
    <dbReference type="NCBI Taxonomy" id="358040"/>
    <lineage>
        <taxon>Eukaryota</taxon>
        <taxon>Metazoa</taxon>
        <taxon>Ecdysozoa</taxon>
        <taxon>Nematoda</taxon>
        <taxon>Chromadorea</taxon>
        <taxon>Rhabditida</taxon>
        <taxon>Rhabditina</taxon>
        <taxon>Diplogasteromorpha</taxon>
        <taxon>Diplogasteroidea</taxon>
        <taxon>Neodiplogasteridae</taxon>
        <taxon>Pristionchus</taxon>
    </lineage>
</organism>
<dbReference type="PROSITE" id="PS50038">
    <property type="entry name" value="FZ"/>
    <property type="match status" value="1"/>
</dbReference>
<protein>
    <recommendedName>
        <fullName evidence="16">Frizzled-4</fullName>
    </recommendedName>
</protein>
<name>A0AAV5U1G2_9BILA</name>
<dbReference type="InterPro" id="IPR015526">
    <property type="entry name" value="Frizzled/SFRP"/>
</dbReference>
<dbReference type="InterPro" id="IPR017981">
    <property type="entry name" value="GPCR_2-like_7TM"/>
</dbReference>
<dbReference type="Proteomes" id="UP001432027">
    <property type="component" value="Unassembled WGS sequence"/>
</dbReference>
<feature type="transmembrane region" description="Helical" evidence="10">
    <location>
        <begin position="205"/>
        <end position="227"/>
    </location>
</feature>
<feature type="transmembrane region" description="Helical" evidence="10">
    <location>
        <begin position="325"/>
        <end position="346"/>
    </location>
</feature>
<evidence type="ECO:0008006" key="16">
    <source>
        <dbReference type="Google" id="ProtNLM"/>
    </source>
</evidence>
<dbReference type="GO" id="GO:0042813">
    <property type="term" value="F:Wnt receptor activity"/>
    <property type="evidence" value="ECO:0007669"/>
    <property type="project" value="TreeGrafter"/>
</dbReference>
<dbReference type="GO" id="GO:0017147">
    <property type="term" value="F:Wnt-protein binding"/>
    <property type="evidence" value="ECO:0007669"/>
    <property type="project" value="TreeGrafter"/>
</dbReference>
<reference evidence="14" key="1">
    <citation type="submission" date="2023-10" db="EMBL/GenBank/DDBJ databases">
        <title>Genome assembly of Pristionchus species.</title>
        <authorList>
            <person name="Yoshida K."/>
            <person name="Sommer R.J."/>
        </authorList>
    </citation>
    <scope>NUCLEOTIDE SEQUENCE</scope>
    <source>
        <strain evidence="14">RS0144</strain>
    </source>
</reference>
<keyword evidence="6 10" id="KW-0472">Membrane</keyword>
<dbReference type="InterPro" id="IPR036790">
    <property type="entry name" value="Frizzled_dom_sf"/>
</dbReference>
<evidence type="ECO:0000256" key="10">
    <source>
        <dbReference type="SAM" id="Phobius"/>
    </source>
</evidence>
<evidence type="ECO:0000259" key="13">
    <source>
        <dbReference type="PROSITE" id="PS50261"/>
    </source>
</evidence>
<dbReference type="PRINTS" id="PR00489">
    <property type="entry name" value="FRIZZLED"/>
</dbReference>
<gene>
    <name evidence="14" type="ORF">PENTCL1PPCAC_22875</name>
</gene>
<evidence type="ECO:0000256" key="3">
    <source>
        <dbReference type="ARBA" id="ARBA00022473"/>
    </source>
</evidence>
<comment type="similarity">
    <text evidence="2">Belongs to the G-protein coupled receptor Fz/Smo family.</text>
</comment>
<feature type="domain" description="FZ" evidence="12">
    <location>
        <begin position="27"/>
        <end position="146"/>
    </location>
</feature>
<dbReference type="GO" id="GO:0060070">
    <property type="term" value="P:canonical Wnt signaling pathway"/>
    <property type="evidence" value="ECO:0007669"/>
    <property type="project" value="TreeGrafter"/>
</dbReference>
<evidence type="ECO:0000256" key="9">
    <source>
        <dbReference type="PROSITE-ProRule" id="PRU00090"/>
    </source>
</evidence>
<accession>A0AAV5U1G2</accession>
<feature type="disulfide bond" evidence="9">
    <location>
        <begin position="111"/>
        <end position="135"/>
    </location>
</feature>
<evidence type="ECO:0000313" key="14">
    <source>
        <dbReference type="EMBL" id="GMT00701.1"/>
    </source>
</evidence>
<evidence type="ECO:0000259" key="12">
    <source>
        <dbReference type="PROSITE" id="PS50038"/>
    </source>
</evidence>
<feature type="transmembrane region" description="Helical" evidence="10">
    <location>
        <begin position="469"/>
        <end position="492"/>
    </location>
</feature>
<dbReference type="Gene3D" id="1.10.2000.10">
    <property type="entry name" value="Frizzled cysteine-rich domain"/>
    <property type="match status" value="1"/>
</dbReference>
<dbReference type="InterPro" id="IPR020067">
    <property type="entry name" value="Frizzled_dom"/>
</dbReference>
<evidence type="ECO:0000256" key="2">
    <source>
        <dbReference type="ARBA" id="ARBA00008077"/>
    </source>
</evidence>
<feature type="transmembrane region" description="Helical" evidence="10">
    <location>
        <begin position="289"/>
        <end position="313"/>
    </location>
</feature>
<evidence type="ECO:0000313" key="15">
    <source>
        <dbReference type="Proteomes" id="UP001432027"/>
    </source>
</evidence>
<keyword evidence="8" id="KW-0675">Receptor</keyword>
<feature type="transmembrane region" description="Helical" evidence="10">
    <location>
        <begin position="418"/>
        <end position="442"/>
    </location>
</feature>
<dbReference type="Pfam" id="PF01534">
    <property type="entry name" value="Frizzled"/>
    <property type="match status" value="1"/>
</dbReference>
<keyword evidence="15" id="KW-1185">Reference proteome</keyword>
<keyword evidence="4 10" id="KW-0812">Transmembrane</keyword>
<keyword evidence="3" id="KW-0217">Developmental protein</keyword>
<keyword evidence="11" id="KW-0732">Signal</keyword>
<dbReference type="EMBL" id="BTSX01000005">
    <property type="protein sequence ID" value="GMT00701.1"/>
    <property type="molecule type" value="Genomic_DNA"/>
</dbReference>
<comment type="caution">
    <text evidence="14">The sequence shown here is derived from an EMBL/GenBank/DDBJ whole genome shotgun (WGS) entry which is preliminary data.</text>
</comment>
<dbReference type="PROSITE" id="PS50261">
    <property type="entry name" value="G_PROTEIN_RECEP_F2_4"/>
    <property type="match status" value="1"/>
</dbReference>
<feature type="domain" description="G-protein coupled receptors family 2 profile 2" evidence="13">
    <location>
        <begin position="203"/>
        <end position="432"/>
    </location>
</feature>
<dbReference type="SUPFAM" id="SSF63501">
    <property type="entry name" value="Frizzled cysteine-rich domain"/>
    <property type="match status" value="1"/>
</dbReference>
<evidence type="ECO:0000256" key="11">
    <source>
        <dbReference type="SAM" id="SignalP"/>
    </source>
</evidence>
<evidence type="ECO:0000256" key="1">
    <source>
        <dbReference type="ARBA" id="ARBA00004141"/>
    </source>
</evidence>
<comment type="caution">
    <text evidence="9">Lacks conserved residue(s) required for the propagation of feature annotation.</text>
</comment>
<sequence length="517" mass="58433">MRNKGAFLLLLFFPSLCSQQLYQPSPHTSQKCQPITLPMCKDAAYNMTMMPNLLGHTTQEDSAQAMSQFNPLMKVQCSEDIKLFLCTLHVPLCYSLSPVLNQIIQPCRHLCLSARKGCESLMLKFGFRWPEQMECSLFPQTFCVGENRTRSEERRDNLECPTFMRTPFNTGYALELKSSRLDDCSLSCEEDNMMIDGKQRSLLRIWIAVWAGVSFISSIFTIFTFLIDLPRFNYPVRPILYLAVCYTGIAVIYLIGASNGNKYACSKGVGTSLIVTQRLSNLKCTIMALFFYLCTNGAAAWWLVLCLSWFLAARLQWGNESIASLSIYFHAFGWGVPSILSLLLLITESMDGDVFSGVCSVGNLNGDAVFHLMVIPQSMAILIGLILLVMGISSMIHIRSYYKVRQALDEDLSKLEKLMIRISLFALLFTIPTGVGCVIGGYEWRRMPIWMETSLFRPTRPISSDHPDILILATKYLSQLLVGITSAVWVMSPKTRDSYERMYQRVYSRLTGRADTS</sequence>
<feature type="transmembrane region" description="Helical" evidence="10">
    <location>
        <begin position="239"/>
        <end position="256"/>
    </location>
</feature>
<dbReference type="AlphaFoldDB" id="A0AAV5U1G2"/>
<dbReference type="PANTHER" id="PTHR11309:SF47">
    <property type="entry name" value="FRIZZLED"/>
    <property type="match status" value="1"/>
</dbReference>
<comment type="subcellular location">
    <subcellularLocation>
        <location evidence="1">Membrane</location>
        <topology evidence="1">Multi-pass membrane protein</topology>
    </subcellularLocation>
</comment>
<feature type="disulfide bond" evidence="9">
    <location>
        <begin position="32"/>
        <end position="93"/>
    </location>
</feature>
<dbReference type="PANTHER" id="PTHR11309">
    <property type="entry name" value="FRIZZLED"/>
    <property type="match status" value="1"/>
</dbReference>
<dbReference type="GO" id="GO:0035567">
    <property type="term" value="P:non-canonical Wnt signaling pathway"/>
    <property type="evidence" value="ECO:0007669"/>
    <property type="project" value="TreeGrafter"/>
</dbReference>
<feature type="signal peptide" evidence="11">
    <location>
        <begin position="1"/>
        <end position="19"/>
    </location>
</feature>
<dbReference type="Pfam" id="PF01392">
    <property type="entry name" value="Fz"/>
    <property type="match status" value="1"/>
</dbReference>
<keyword evidence="7 9" id="KW-1015">Disulfide bond</keyword>
<feature type="disulfide bond" evidence="9">
    <location>
        <begin position="40"/>
        <end position="86"/>
    </location>
</feature>
<dbReference type="SMART" id="SM01330">
    <property type="entry name" value="Frizzled"/>
    <property type="match status" value="1"/>
</dbReference>
<dbReference type="Gene3D" id="1.20.1070.10">
    <property type="entry name" value="Rhodopsin 7-helix transmembrane proteins"/>
    <property type="match status" value="1"/>
</dbReference>
<dbReference type="GO" id="GO:0005886">
    <property type="term" value="C:plasma membrane"/>
    <property type="evidence" value="ECO:0007669"/>
    <property type="project" value="TreeGrafter"/>
</dbReference>
<dbReference type="SMART" id="SM00063">
    <property type="entry name" value="FRI"/>
    <property type="match status" value="1"/>
</dbReference>
<feature type="chain" id="PRO_5043876464" description="Frizzled-4" evidence="11">
    <location>
        <begin position="20"/>
        <end position="517"/>
    </location>
</feature>